<name>A0ABR1T704_9PEZI</name>
<keyword evidence="2" id="KW-1185">Reference proteome</keyword>
<comment type="caution">
    <text evidence="1">The sequence shown here is derived from an EMBL/GenBank/DDBJ whole genome shotgun (WGS) entry which is preliminary data.</text>
</comment>
<evidence type="ECO:0000313" key="1">
    <source>
        <dbReference type="EMBL" id="KAK8041629.1"/>
    </source>
</evidence>
<organism evidence="1 2">
    <name type="scientific">Apiospora rasikravindrae</name>
    <dbReference type="NCBI Taxonomy" id="990691"/>
    <lineage>
        <taxon>Eukaryota</taxon>
        <taxon>Fungi</taxon>
        <taxon>Dikarya</taxon>
        <taxon>Ascomycota</taxon>
        <taxon>Pezizomycotina</taxon>
        <taxon>Sordariomycetes</taxon>
        <taxon>Xylariomycetidae</taxon>
        <taxon>Amphisphaeriales</taxon>
        <taxon>Apiosporaceae</taxon>
        <taxon>Apiospora</taxon>
    </lineage>
</organism>
<dbReference type="EMBL" id="JAQQWK010000005">
    <property type="protein sequence ID" value="KAK8041629.1"/>
    <property type="molecule type" value="Genomic_DNA"/>
</dbReference>
<evidence type="ECO:0008006" key="3">
    <source>
        <dbReference type="Google" id="ProtNLM"/>
    </source>
</evidence>
<gene>
    <name evidence="1" type="ORF">PG993_006152</name>
</gene>
<evidence type="ECO:0000313" key="2">
    <source>
        <dbReference type="Proteomes" id="UP001444661"/>
    </source>
</evidence>
<reference evidence="1 2" key="1">
    <citation type="submission" date="2023-01" db="EMBL/GenBank/DDBJ databases">
        <title>Analysis of 21 Apiospora genomes using comparative genomics revels a genus with tremendous synthesis potential of carbohydrate active enzymes and secondary metabolites.</title>
        <authorList>
            <person name="Sorensen T."/>
        </authorList>
    </citation>
    <scope>NUCLEOTIDE SEQUENCE [LARGE SCALE GENOMIC DNA]</scope>
    <source>
        <strain evidence="1 2">CBS 33761</strain>
    </source>
</reference>
<dbReference type="Proteomes" id="UP001444661">
    <property type="component" value="Unassembled WGS sequence"/>
</dbReference>
<protein>
    <recommendedName>
        <fullName evidence="3">Type I-E CRISPR-associated protein Cse1/CasA</fullName>
    </recommendedName>
</protein>
<accession>A0ABR1T704</accession>
<proteinExistence type="predicted"/>
<sequence>MATPGISSAVKRIADDPLTKVIDRQGDSKWRWTNLRQTLITEKGIDAELVDRMYANVVRILADDLRSRGEAWTISAAWWDWRVERDIWKFAHHYVRAGPNAPPYNDQEPTSKIGPPFSLEALRSCSEQARKERLVSDDNTRGPAYQHRAPLLTANSKLHPEWRKALWKGKEFGGVPHDADIVPEPGMVFIPEGEGVNIDKCLGKPDERANILVEAAELLGSDYTLAYGIAAGGIPTLVLDMTESSIQKGRLWAYKQVLLDLFEWQYQLLKHKKPLLLTEYLKRVYADRQRTGKDVVFQATDANRHVLLASIRERQSTRAREAEIERLVNEAPSDEARRLLGEQRAALLKKGRDLVATKIWEGIDPENEDAVLNRLCCLVQTKGPMSVLPAKDRQDIVYDLTIRWANVHIERVLSDRRSNVTLAAEAIDEFMLAPEQHARHKRWAILYDRSARMQAVARVLDDGQDRAFSQLALEWARASFAKKGVEDKMDAFLAASK</sequence>